<evidence type="ECO:0000313" key="1">
    <source>
        <dbReference type="EMBL" id="SSX23748.1"/>
    </source>
</evidence>
<accession>A0A336MCK0</accession>
<reference evidence="1" key="1">
    <citation type="submission" date="2018-07" db="EMBL/GenBank/DDBJ databases">
        <authorList>
            <person name="Quirk P.G."/>
            <person name="Krulwich T.A."/>
        </authorList>
    </citation>
    <scope>NUCLEOTIDE SEQUENCE</scope>
</reference>
<sequence>MMIRNIIQYALKAAPSRKIFVRRFSVARAHYCTPTSDVIYHQPGQDDLLNSIRHSKDTLEVLDLVGDHSLSSEQTITCLRSIFNHQKQSNTIMKSSDVIKHPVFENLCNDLRRHCRNLTLNDTIDALKILSFLKISPNSRIMTSLLSLIKYQINDVTLAHLIFLDFLLRKMQKTPLTEALSIALPMIFQIQLPLKLDPENIREVNDCLAFVTRNAVSEQCKTNIVTTLTLHGEDLTALEAAFTIKQMCELKPYNSNYDKLISNCFAVLNKNFHDLYFSTIDSILTKVVDRYNYHDQIFYDEEFMRKSAEFVIKNDKEIETSFYILKKFNKLGFVNYELLNYLLGKLMMNPKYIETVTAGYVFTLVGALSIAHYAPVEWLTIKDHVLQNPVFENERVDMPWLKFVLDLLVLDVWKPDLIERIFAPEFLRQYFARDNNDLDYSLLLILYQVVTTIKKDEYQGPLPDMKYIRKAEELNQTDDQLLGPSLKYIYSNFSILSKARTRLGHNIEYVIVLDKENHPAEPTGTEPAVIDEAAEGHTVEDLQEQGYKLLGVIRPPKSHYVHNFEKLKGIFWLKLQTLEHILPVTVISGRAWKDLLEKEKIPYLEQVIRQRLENQ</sequence>
<gene>
    <name evidence="1" type="primary">CSON009559</name>
</gene>
<protein>
    <submittedName>
        <fullName evidence="1">CSON009559 protein</fullName>
    </submittedName>
</protein>
<dbReference type="AlphaFoldDB" id="A0A336MCK0"/>
<dbReference type="OMA" id="ERSMHRN"/>
<organism evidence="1">
    <name type="scientific">Culicoides sonorensis</name>
    <name type="common">Biting midge</name>
    <dbReference type="NCBI Taxonomy" id="179676"/>
    <lineage>
        <taxon>Eukaryota</taxon>
        <taxon>Metazoa</taxon>
        <taxon>Ecdysozoa</taxon>
        <taxon>Arthropoda</taxon>
        <taxon>Hexapoda</taxon>
        <taxon>Insecta</taxon>
        <taxon>Pterygota</taxon>
        <taxon>Neoptera</taxon>
        <taxon>Endopterygota</taxon>
        <taxon>Diptera</taxon>
        <taxon>Nematocera</taxon>
        <taxon>Chironomoidea</taxon>
        <taxon>Ceratopogonidae</taxon>
        <taxon>Ceratopogoninae</taxon>
        <taxon>Culicoides</taxon>
        <taxon>Monoculicoides</taxon>
    </lineage>
</organism>
<proteinExistence type="predicted"/>
<name>A0A336MCK0_CULSO</name>
<dbReference type="EMBL" id="UFQT01000380">
    <property type="protein sequence ID" value="SSX23748.1"/>
    <property type="molecule type" value="Genomic_DNA"/>
</dbReference>
<dbReference type="VEuPathDB" id="VectorBase:CSON009559"/>